<reference evidence="4 5" key="1">
    <citation type="submission" date="2024-04" db="EMBL/GenBank/DDBJ databases">
        <title>Tritrichomonas musculus Genome.</title>
        <authorList>
            <person name="Alves-Ferreira E."/>
            <person name="Grigg M."/>
            <person name="Lorenzi H."/>
            <person name="Galac M."/>
        </authorList>
    </citation>
    <scope>NUCLEOTIDE SEQUENCE [LARGE SCALE GENOMIC DNA]</scope>
    <source>
        <strain evidence="4 5">EAF2021</strain>
    </source>
</reference>
<dbReference type="InterPro" id="IPR009030">
    <property type="entry name" value="Growth_fac_rcpt_cys_sf"/>
</dbReference>
<dbReference type="SMART" id="SM00181">
    <property type="entry name" value="EGF"/>
    <property type="match status" value="6"/>
</dbReference>
<dbReference type="PANTHER" id="PTHR23275">
    <property type="entry name" value="CABRIOLET.-RELATED"/>
    <property type="match status" value="1"/>
</dbReference>
<gene>
    <name evidence="4" type="ORF">M9Y10_024996</name>
</gene>
<protein>
    <recommendedName>
        <fullName evidence="3">EGF-like domain-containing protein</fullName>
    </recommendedName>
</protein>
<feature type="domain" description="EGF-like" evidence="3">
    <location>
        <begin position="238"/>
        <end position="274"/>
    </location>
</feature>
<dbReference type="Proteomes" id="UP001470230">
    <property type="component" value="Unassembled WGS sequence"/>
</dbReference>
<name>A0ABR2HBT4_9EUKA</name>
<feature type="region of interest" description="Disordered" evidence="1">
    <location>
        <begin position="449"/>
        <end position="488"/>
    </location>
</feature>
<feature type="compositionally biased region" description="Low complexity" evidence="1">
    <location>
        <begin position="449"/>
        <end position="479"/>
    </location>
</feature>
<accession>A0ABR2HBT4</accession>
<keyword evidence="2" id="KW-0812">Transmembrane</keyword>
<dbReference type="InterPro" id="IPR006212">
    <property type="entry name" value="Furin_repeat"/>
</dbReference>
<feature type="domain" description="EGF-like" evidence="3">
    <location>
        <begin position="306"/>
        <end position="336"/>
    </location>
</feature>
<comment type="caution">
    <text evidence="4">The sequence shown here is derived from an EMBL/GenBank/DDBJ whole genome shotgun (WGS) entry which is preliminary data.</text>
</comment>
<keyword evidence="2" id="KW-0472">Membrane</keyword>
<keyword evidence="2" id="KW-1133">Transmembrane helix</keyword>
<evidence type="ECO:0000256" key="1">
    <source>
        <dbReference type="SAM" id="MobiDB-lite"/>
    </source>
</evidence>
<sequence length="845" mass="93959">MDGYGLVLDEKGIPTGECKQCADNCNDCKENWQICSLCKFGYGLEFDDNGPTGKCASCPQNCSYCYENSKKCEECEIFYGFIRNNDGTSTGECGKCPDYCKFCGADNSKCTQCYSEYGYERNEDGSYTGKCKPCPVFCGECSFDSNWCTYCEDSFGFVIENNQLTNKCQSCSFKCDLCMYDNKICTGCIEGYGLEKDIQGNYIGTCAECPINCSECKYSDYCTKCDDGYKLENGKCEKCKVEHCKSCNNNIFSCKSCENGYMVQIDVNNIYKCVKCPDGCDICIEPSTCYSCGVGYYLTNENLCEKCIENCRSCRDSITCRICNDPFYASDDGKCVRCIENCQYCYKKDTCDTCVEKYYRNDDYKCEPCPENCLYCNDILTCTVCSPRYGFETVSEGRRLCMPCPPNCKNCERWSTLCEECDEGYELDINYRCRNPNITETIDIQTSFYSETSESTQSSSRVPTSIHSSTPAPTHSATPAPTPTMKPVYKNITTDDVKENGEYILNQGKDTEIGENEILIVDLPQIPSEGQNKLTNLVIGNDLVDTNLVVNIFPEYKELTITSESEKPKQLDIIQSGSQLRINLGESTFATIKEAKGTLEIGSANENKEVKLNQVSLAEDTFTLIPQAQVSIEQIDFNGDKSILVKSNNNQVSIINIKIQKSFTGTIHNAKIIGKVLFESSSSLNVNENVDITQSKLDLSYKEGANSKAPINGAISNAPSSIVVNVRQDSSILEQLRYLIAESSIELKCQKWIDATQINIAGSKLNELVCVDEKNANGQNAYRFYAQEKQDDDNKLGAGAIAGIVIACIVVIGGIIFALVYFLVIKKKRENTSSAEDLGGMDNEI</sequence>
<dbReference type="SMART" id="SM00261">
    <property type="entry name" value="FU"/>
    <property type="match status" value="4"/>
</dbReference>
<dbReference type="Gene3D" id="2.10.220.10">
    <property type="entry name" value="Hormone Receptor, Insulin-like Growth Factor Receptor 1, Chain A, domain 2"/>
    <property type="match status" value="1"/>
</dbReference>
<evidence type="ECO:0000259" key="3">
    <source>
        <dbReference type="SMART" id="SM00181"/>
    </source>
</evidence>
<feature type="domain" description="EGF-like" evidence="3">
    <location>
        <begin position="208"/>
        <end position="237"/>
    </location>
</feature>
<feature type="domain" description="EGF-like" evidence="3">
    <location>
        <begin position="403"/>
        <end position="434"/>
    </location>
</feature>
<evidence type="ECO:0000313" key="5">
    <source>
        <dbReference type="Proteomes" id="UP001470230"/>
    </source>
</evidence>
<proteinExistence type="predicted"/>
<dbReference type="SUPFAM" id="SSF57184">
    <property type="entry name" value="Growth factor receptor domain"/>
    <property type="match status" value="3"/>
</dbReference>
<keyword evidence="5" id="KW-1185">Reference proteome</keyword>
<feature type="transmembrane region" description="Helical" evidence="2">
    <location>
        <begin position="796"/>
        <end position="824"/>
    </location>
</feature>
<dbReference type="PANTHER" id="PTHR23275:SF100">
    <property type="entry name" value="EGF-LIKE DOMAIN-CONTAINING PROTEIN"/>
    <property type="match status" value="1"/>
</dbReference>
<feature type="domain" description="EGF-like" evidence="3">
    <location>
        <begin position="170"/>
        <end position="207"/>
    </location>
</feature>
<dbReference type="InterPro" id="IPR052798">
    <property type="entry name" value="Giardia_VSA"/>
</dbReference>
<evidence type="ECO:0000313" key="4">
    <source>
        <dbReference type="EMBL" id="KAK8843913.1"/>
    </source>
</evidence>
<organism evidence="4 5">
    <name type="scientific">Tritrichomonas musculus</name>
    <dbReference type="NCBI Taxonomy" id="1915356"/>
    <lineage>
        <taxon>Eukaryota</taxon>
        <taxon>Metamonada</taxon>
        <taxon>Parabasalia</taxon>
        <taxon>Tritrichomonadida</taxon>
        <taxon>Tritrichomonadidae</taxon>
        <taxon>Tritrichomonas</taxon>
    </lineage>
</organism>
<dbReference type="InterPro" id="IPR000742">
    <property type="entry name" value="EGF"/>
</dbReference>
<feature type="domain" description="EGF-like" evidence="3">
    <location>
        <begin position="275"/>
        <end position="305"/>
    </location>
</feature>
<evidence type="ECO:0000256" key="2">
    <source>
        <dbReference type="SAM" id="Phobius"/>
    </source>
</evidence>
<dbReference type="EMBL" id="JAPFFF010000034">
    <property type="protein sequence ID" value="KAK8843913.1"/>
    <property type="molecule type" value="Genomic_DNA"/>
</dbReference>